<evidence type="ECO:0000313" key="3">
    <source>
        <dbReference type="Proteomes" id="UP000002274"/>
    </source>
</evidence>
<dbReference type="BioCyc" id="PMAR59922:G1G80-2312-MONOMER"/>
<dbReference type="AlphaFoldDB" id="A2CD12"/>
<sequence>MSTPLPSNSQAQRDAGDYLRESLVRQKLVQRICGQAVIYFGAFIVAVSLYKFVSAFSLDVSPWPELQLGVAGLLLAFLGNFLRRSTFLKSLLSEFSPSARASRSLLMLILALFIMGSVVLFKLSVQDVLRYKRLLGEGGILEYLQALILFTSAWVSWLISRDLWRRLLMRLHGAIYGIIALGMLFVGLEELAWGQVLFGWRTPDNIAALNAQNQTTIHNLEFFQDYLDMNLFLVSALILVLVLWRPSFGLFKARSSREDVIPVGTFFLPRYFWPLFFCAAFLSYFVATRSATALVLNIDQEWAELMLYLSFGLGLLRTYVLLANPSGRQNG</sequence>
<organism evidence="2 3">
    <name type="scientific">Prochlorococcus marinus (strain MIT 9303)</name>
    <dbReference type="NCBI Taxonomy" id="59922"/>
    <lineage>
        <taxon>Bacteria</taxon>
        <taxon>Bacillati</taxon>
        <taxon>Cyanobacteriota</taxon>
        <taxon>Cyanophyceae</taxon>
        <taxon>Synechococcales</taxon>
        <taxon>Prochlorococcaceae</taxon>
        <taxon>Prochlorococcus</taxon>
    </lineage>
</organism>
<feature type="transmembrane region" description="Helical" evidence="1">
    <location>
        <begin position="305"/>
        <end position="322"/>
    </location>
</feature>
<keyword evidence="2" id="KW-0456">Lyase</keyword>
<feature type="transmembrane region" description="Helical" evidence="1">
    <location>
        <begin position="167"/>
        <end position="188"/>
    </location>
</feature>
<feature type="transmembrane region" description="Helical" evidence="1">
    <location>
        <begin position="65"/>
        <end position="83"/>
    </location>
</feature>
<dbReference type="EMBL" id="CP000554">
    <property type="protein sequence ID" value="ABM79372.1"/>
    <property type="molecule type" value="Genomic_DNA"/>
</dbReference>
<evidence type="ECO:0000313" key="2">
    <source>
        <dbReference type="EMBL" id="ABM79372.1"/>
    </source>
</evidence>
<proteinExistence type="predicted"/>
<evidence type="ECO:0000256" key="1">
    <source>
        <dbReference type="SAM" id="Phobius"/>
    </source>
</evidence>
<feature type="transmembrane region" description="Helical" evidence="1">
    <location>
        <begin position="104"/>
        <end position="123"/>
    </location>
</feature>
<gene>
    <name evidence="2" type="ordered locus">P9303_26421</name>
</gene>
<dbReference type="Proteomes" id="UP000002274">
    <property type="component" value="Chromosome"/>
</dbReference>
<keyword evidence="1" id="KW-1133">Transmembrane helix</keyword>
<reference evidence="2 3" key="1">
    <citation type="journal article" date="2007" name="PLoS Genet.">
        <title>Patterns and implications of gene gain and loss in the evolution of Prochlorococcus.</title>
        <authorList>
            <person name="Kettler G.C."/>
            <person name="Martiny A.C."/>
            <person name="Huang K."/>
            <person name="Zucker J."/>
            <person name="Coleman M.L."/>
            <person name="Rodrigue S."/>
            <person name="Chen F."/>
            <person name="Lapidus A."/>
            <person name="Ferriera S."/>
            <person name="Johnson J."/>
            <person name="Steglich C."/>
            <person name="Church G.M."/>
            <person name="Richardson P."/>
            <person name="Chisholm S.W."/>
        </authorList>
    </citation>
    <scope>NUCLEOTIDE SEQUENCE [LARGE SCALE GENOMIC DNA]</scope>
    <source>
        <strain evidence="2 3">MIT 9303</strain>
    </source>
</reference>
<keyword evidence="1" id="KW-0812">Transmembrane</keyword>
<keyword evidence="1" id="KW-0472">Membrane</keyword>
<accession>A2CD12</accession>
<dbReference type="GO" id="GO:0016829">
    <property type="term" value="F:lyase activity"/>
    <property type="evidence" value="ECO:0007669"/>
    <property type="project" value="UniProtKB-KW"/>
</dbReference>
<feature type="transmembrane region" description="Helical" evidence="1">
    <location>
        <begin position="229"/>
        <end position="248"/>
    </location>
</feature>
<name>A2CD12_PROM3</name>
<dbReference type="STRING" id="59922.P9303_26421"/>
<dbReference type="KEGG" id="pmf:P9303_26421"/>
<protein>
    <submittedName>
        <fullName evidence="2">Possible Pectate lyase</fullName>
    </submittedName>
</protein>
<feature type="transmembrane region" description="Helical" evidence="1">
    <location>
        <begin position="143"/>
        <end position="160"/>
    </location>
</feature>
<feature type="transmembrane region" description="Helical" evidence="1">
    <location>
        <begin position="260"/>
        <end position="285"/>
    </location>
</feature>
<feature type="transmembrane region" description="Helical" evidence="1">
    <location>
        <begin position="32"/>
        <end position="53"/>
    </location>
</feature>
<dbReference type="HOGENOM" id="CLU_891182_0_0_3"/>